<organism evidence="2 3">
    <name type="scientific">Enterobacter hormaechei subsp. hoffmannii</name>
    <dbReference type="NCBI Taxonomy" id="1812934"/>
    <lineage>
        <taxon>Bacteria</taxon>
        <taxon>Pseudomonadati</taxon>
        <taxon>Pseudomonadota</taxon>
        <taxon>Gammaproteobacteria</taxon>
        <taxon>Enterobacterales</taxon>
        <taxon>Enterobacteriaceae</taxon>
        <taxon>Enterobacter</taxon>
        <taxon>Enterobacter cloacae complex</taxon>
    </lineage>
</organism>
<name>A0A9Q2WCD6_9ENTR</name>
<accession>A0A9Q2WCD6</accession>
<protein>
    <recommendedName>
        <fullName evidence="4">C-type lysozyme inhibitor domain-containing protein</fullName>
    </recommendedName>
</protein>
<dbReference type="EMBL" id="JAHEVK010000019">
    <property type="protein sequence ID" value="MBT1778272.1"/>
    <property type="molecule type" value="Genomic_DNA"/>
</dbReference>
<dbReference type="AlphaFoldDB" id="A0A9Q2WCD6"/>
<gene>
    <name evidence="2" type="ORF">KK080_15840</name>
</gene>
<proteinExistence type="predicted"/>
<feature type="chain" id="PRO_5040274731" description="C-type lysozyme inhibitor domain-containing protein" evidence="1">
    <location>
        <begin position="18"/>
        <end position="111"/>
    </location>
</feature>
<reference evidence="2" key="1">
    <citation type="submission" date="2021-05" db="EMBL/GenBank/DDBJ databases">
        <title>The batch submission of Enterobacter spp. strains.</title>
        <authorList>
            <person name="Wei L."/>
            <person name="Wang C."/>
            <person name="Feng Y."/>
            <person name="Zong Z."/>
        </authorList>
    </citation>
    <scope>NUCLEOTIDE SEQUENCE</scope>
    <source>
        <strain evidence="2">090086</strain>
    </source>
</reference>
<evidence type="ECO:0008006" key="4">
    <source>
        <dbReference type="Google" id="ProtNLM"/>
    </source>
</evidence>
<evidence type="ECO:0000313" key="2">
    <source>
        <dbReference type="EMBL" id="MBT1778272.1"/>
    </source>
</evidence>
<evidence type="ECO:0000256" key="1">
    <source>
        <dbReference type="SAM" id="SignalP"/>
    </source>
</evidence>
<feature type="signal peptide" evidence="1">
    <location>
        <begin position="1"/>
        <end position="17"/>
    </location>
</feature>
<keyword evidence="1" id="KW-0732">Signal</keyword>
<dbReference type="Proteomes" id="UP000742934">
    <property type="component" value="Unassembled WGS sequence"/>
</dbReference>
<comment type="caution">
    <text evidence="2">The sequence shown here is derived from an EMBL/GenBank/DDBJ whole genome shotgun (WGS) entry which is preliminary data.</text>
</comment>
<sequence length="111" mass="12262">MKKIGLAILLLIQPVCAETRVYECAMSVAETKNGSISNVMRASYGAMVVDSGDQFYVVRDDRVLSSPTLIKRDGKYSGTAEDKFIYNKSGDFYGVHVKDASYLFDDCKEVG</sequence>
<evidence type="ECO:0000313" key="3">
    <source>
        <dbReference type="Proteomes" id="UP000742934"/>
    </source>
</evidence>